<evidence type="ECO:0000313" key="2">
    <source>
        <dbReference type="Proteomes" id="UP000032803"/>
    </source>
</evidence>
<proteinExistence type="predicted"/>
<reference evidence="2" key="1">
    <citation type="submission" date="2014-09" db="EMBL/GenBank/DDBJ databases">
        <authorList>
            <person name="Gomez-Valero L."/>
        </authorList>
    </citation>
    <scope>NUCLEOTIDE SEQUENCE [LARGE SCALE GENOMIC DNA]</scope>
    <source>
        <strain evidence="2">ATCC35250</strain>
    </source>
</reference>
<keyword evidence="2" id="KW-1185">Reference proteome</keyword>
<evidence type="ECO:0000313" key="1">
    <source>
        <dbReference type="EMBL" id="CEK09921.1"/>
    </source>
</evidence>
<dbReference type="Proteomes" id="UP000032803">
    <property type="component" value="Chromosome I"/>
</dbReference>
<name>A0A0A8UQV9_LEGHA</name>
<dbReference type="AlphaFoldDB" id="A0A0A8UQV9"/>
<dbReference type="PATRIC" id="fig|449.7.peg.2929"/>
<dbReference type="HOGENOM" id="CLU_791785_0_0_6"/>
<gene>
    <name evidence="1" type="ORF">LHA_0841</name>
</gene>
<accession>A0A0A8UQV9</accession>
<dbReference type="EMBL" id="LN681225">
    <property type="protein sequence ID" value="CEK09921.1"/>
    <property type="molecule type" value="Genomic_DNA"/>
</dbReference>
<organism evidence="1 2">
    <name type="scientific">Legionella hackeliae</name>
    <dbReference type="NCBI Taxonomy" id="449"/>
    <lineage>
        <taxon>Bacteria</taxon>
        <taxon>Pseudomonadati</taxon>
        <taxon>Pseudomonadota</taxon>
        <taxon>Gammaproteobacteria</taxon>
        <taxon>Legionellales</taxon>
        <taxon>Legionellaceae</taxon>
        <taxon>Legionella</taxon>
    </lineage>
</organism>
<dbReference type="RefSeq" id="WP_052673574.1">
    <property type="nucleotide sequence ID" value="NZ_LN681225.1"/>
</dbReference>
<dbReference type="STRING" id="449.LHA_0841"/>
<protein>
    <submittedName>
        <fullName evidence="1">Uncharacterized protein</fullName>
    </submittedName>
</protein>
<sequence length="350" mass="39393">MKSLSSIYEQIQQDKKSYQGITLSYQGARYGEAHFDKNGYLDFNSDLSPLEAFAERFKNIGALVIRFHLGQGQRAGLLQQVAKFDYSNNPVERPAHGNDEVDMFFDGSDVSSSKAVGQSLEFASHLPLGRSKLLNERAQPLVHVNKQTTYGEQALWDIIHAPVWNVGRNMRYELTKQGFIYIACPSTVSPTVRRGIDKELRESGKPVDSVFSKFGLKLEISQISKLGFYMDDMQEYTNESNGLAISTPEHEKFAPLGWIVHDQTGELLPQEITEDIIRVTAISEGGFYEKRPAQQKILQAGNLVNSSGLGLFIQNQAFNAMYVIFDYLQKYNFDPRPLLSTSLSIVCKKP</sequence>
<dbReference type="KEGG" id="lha:LHA_0841"/>